<accession>A0A2N5EEE0</accession>
<feature type="transmembrane region" description="Helical" evidence="1">
    <location>
        <begin position="52"/>
        <end position="76"/>
    </location>
</feature>
<name>A0A2N5EEE0_9GAMM</name>
<keyword evidence="1" id="KW-0812">Transmembrane</keyword>
<keyword evidence="1" id="KW-0472">Membrane</keyword>
<comment type="caution">
    <text evidence="2">The sequence shown here is derived from an EMBL/GenBank/DDBJ whole genome shotgun (WGS) entry which is preliminary data.</text>
</comment>
<organism evidence="2 3">
    <name type="scientific">Chimaeribacter californicus</name>
    <dbReference type="NCBI Taxonomy" id="2060067"/>
    <lineage>
        <taxon>Bacteria</taxon>
        <taxon>Pseudomonadati</taxon>
        <taxon>Pseudomonadota</taxon>
        <taxon>Gammaproteobacteria</taxon>
        <taxon>Enterobacterales</taxon>
        <taxon>Yersiniaceae</taxon>
        <taxon>Chimaeribacter</taxon>
    </lineage>
</organism>
<sequence length="89" mass="10264">MKKNTIIGLVVLLFYCCFSFMTLAFFFRGCIAILSYLKLGYFNFSLEEVRRIAILSLIAGIFGWLYMVISHVIKLLKMSKNSDLKKPPN</sequence>
<evidence type="ECO:0000313" key="2">
    <source>
        <dbReference type="EMBL" id="PLR40867.1"/>
    </source>
</evidence>
<dbReference type="AlphaFoldDB" id="A0A2N5EEE0"/>
<feature type="transmembrane region" description="Helical" evidence="1">
    <location>
        <begin position="12"/>
        <end position="37"/>
    </location>
</feature>
<dbReference type="Proteomes" id="UP000234240">
    <property type="component" value="Unassembled WGS sequence"/>
</dbReference>
<reference evidence="2 3" key="1">
    <citation type="submission" date="2017-12" db="EMBL/GenBank/DDBJ databases">
        <title>Characterization of six clinical isolates of Enterochimera gen. nov., a novel genus of the Yersiniaciae family and the three species Enterochimera arupensis sp. nov., Enterochimera coloradensis sp. nov, and Enterochimera californica sp. nov.</title>
        <authorList>
            <person name="Rossi A."/>
            <person name="Fisher M."/>
        </authorList>
    </citation>
    <scope>NUCLEOTIDE SEQUENCE [LARGE SCALE GENOMIC DNA]</scope>
    <source>
        <strain evidence="3">2015-Iso6</strain>
    </source>
</reference>
<dbReference type="EMBL" id="PJZF01000003">
    <property type="protein sequence ID" value="PLR40867.1"/>
    <property type="molecule type" value="Genomic_DNA"/>
</dbReference>
<gene>
    <name evidence="2" type="ORF">CYR55_06215</name>
</gene>
<evidence type="ECO:0000313" key="3">
    <source>
        <dbReference type="Proteomes" id="UP000234240"/>
    </source>
</evidence>
<protein>
    <submittedName>
        <fullName evidence="2">Uncharacterized protein</fullName>
    </submittedName>
</protein>
<evidence type="ECO:0000256" key="1">
    <source>
        <dbReference type="SAM" id="Phobius"/>
    </source>
</evidence>
<keyword evidence="3" id="KW-1185">Reference proteome</keyword>
<keyword evidence="1" id="KW-1133">Transmembrane helix</keyword>
<proteinExistence type="predicted"/>